<keyword evidence="2" id="KW-1015">Disulfide bond</keyword>
<gene>
    <name evidence="4" type="ORF">FEM48_Zijuj08G0165300</name>
</gene>
<accession>A0A978V064</accession>
<dbReference type="PANTHER" id="PTHR31614:SF40">
    <property type="entry name" value="PROTEIN DOWNSTREAM OF FLC"/>
    <property type="match status" value="1"/>
</dbReference>
<keyword evidence="3" id="KW-0732">Signal</keyword>
<reference evidence="4" key="1">
    <citation type="journal article" date="2021" name="Front. Plant Sci.">
        <title>Chromosome-Scale Genome Assembly for Chinese Sour Jujube and Insights Into Its Genome Evolution and Domestication Signature.</title>
        <authorList>
            <person name="Shen L.-Y."/>
            <person name="Luo H."/>
            <person name="Wang X.-L."/>
            <person name="Wang X.-M."/>
            <person name="Qiu X.-J."/>
            <person name="Liu H."/>
            <person name="Zhou S.-S."/>
            <person name="Jia K.-H."/>
            <person name="Nie S."/>
            <person name="Bao Y.-T."/>
            <person name="Zhang R.-G."/>
            <person name="Yun Q.-Z."/>
            <person name="Chai Y.-H."/>
            <person name="Lu J.-Y."/>
            <person name="Li Y."/>
            <person name="Zhao S.-W."/>
            <person name="Mao J.-F."/>
            <person name="Jia S.-G."/>
            <person name="Mao Y.-M."/>
        </authorList>
    </citation>
    <scope>NUCLEOTIDE SEQUENCE</scope>
    <source>
        <strain evidence="4">AT0</strain>
        <tissue evidence="4">Leaf</tissue>
    </source>
</reference>
<protein>
    <recommendedName>
        <fullName evidence="6">Protein DOWNSTREAM OF FLC-like</fullName>
    </recommendedName>
</protein>
<evidence type="ECO:0000256" key="3">
    <source>
        <dbReference type="SAM" id="SignalP"/>
    </source>
</evidence>
<evidence type="ECO:0000313" key="5">
    <source>
        <dbReference type="Proteomes" id="UP000813462"/>
    </source>
</evidence>
<feature type="signal peptide" evidence="3">
    <location>
        <begin position="1"/>
        <end position="24"/>
    </location>
</feature>
<dbReference type="PANTHER" id="PTHR31614">
    <property type="entry name" value="PROTEIN DOWNSTREAM OF FLC-RELATED"/>
    <property type="match status" value="1"/>
</dbReference>
<feature type="chain" id="PRO_5037617076" description="Protein DOWNSTREAM OF FLC-like" evidence="3">
    <location>
        <begin position="25"/>
        <end position="157"/>
    </location>
</feature>
<evidence type="ECO:0008006" key="6">
    <source>
        <dbReference type="Google" id="ProtNLM"/>
    </source>
</evidence>
<dbReference type="OrthoDB" id="1896520at2759"/>
<dbReference type="Proteomes" id="UP000813462">
    <property type="component" value="Unassembled WGS sequence"/>
</dbReference>
<evidence type="ECO:0000313" key="4">
    <source>
        <dbReference type="EMBL" id="KAH7520630.1"/>
    </source>
</evidence>
<dbReference type="Pfam" id="PF01190">
    <property type="entry name" value="Pollen_Ole_e_1"/>
    <property type="match status" value="1"/>
</dbReference>
<organism evidence="4 5">
    <name type="scientific">Ziziphus jujuba var. spinosa</name>
    <dbReference type="NCBI Taxonomy" id="714518"/>
    <lineage>
        <taxon>Eukaryota</taxon>
        <taxon>Viridiplantae</taxon>
        <taxon>Streptophyta</taxon>
        <taxon>Embryophyta</taxon>
        <taxon>Tracheophyta</taxon>
        <taxon>Spermatophyta</taxon>
        <taxon>Magnoliopsida</taxon>
        <taxon>eudicotyledons</taxon>
        <taxon>Gunneridae</taxon>
        <taxon>Pentapetalae</taxon>
        <taxon>rosids</taxon>
        <taxon>fabids</taxon>
        <taxon>Rosales</taxon>
        <taxon>Rhamnaceae</taxon>
        <taxon>Paliureae</taxon>
        <taxon>Ziziphus</taxon>
    </lineage>
</organism>
<proteinExistence type="inferred from homology"/>
<dbReference type="EMBL" id="JAEACU010000008">
    <property type="protein sequence ID" value="KAH7520630.1"/>
    <property type="molecule type" value="Genomic_DNA"/>
</dbReference>
<sequence>MSMAMARLFLLSALCVLLPALVLGQFQIQGRIYCDNCRFGFETEITTYIQGATVRLECVNRTNLQVMYSAETQTDSTGTYNFDVKEDHQDQMCNCLLGKSPVANCNKADRGRKIASAVLTAYNGVVNRFHKVNSMGFLINEALPHCKQLHNKYFATE</sequence>
<comment type="caution">
    <text evidence="4">The sequence shown here is derived from an EMBL/GenBank/DDBJ whole genome shotgun (WGS) entry which is preliminary data.</text>
</comment>
<name>A0A978V064_ZIZJJ</name>
<evidence type="ECO:0000256" key="1">
    <source>
        <dbReference type="ARBA" id="ARBA00010049"/>
    </source>
</evidence>
<dbReference type="AlphaFoldDB" id="A0A978V064"/>
<dbReference type="InterPro" id="IPR006041">
    <property type="entry name" value="Pollen_Ole_e1_allergen"/>
</dbReference>
<comment type="similarity">
    <text evidence="1">Belongs to the Ole e I family.</text>
</comment>
<evidence type="ECO:0000256" key="2">
    <source>
        <dbReference type="ARBA" id="ARBA00023157"/>
    </source>
</evidence>